<dbReference type="AlphaFoldDB" id="A7HYB9"/>
<feature type="region of interest" description="Disordered" evidence="1">
    <location>
        <begin position="84"/>
        <end position="132"/>
    </location>
</feature>
<dbReference type="STRING" id="402881.Plav_3297"/>
<organism evidence="2 3">
    <name type="scientific">Parvibaculum lavamentivorans (strain DS-1 / DSM 13023 / NCIMB 13966)</name>
    <dbReference type="NCBI Taxonomy" id="402881"/>
    <lineage>
        <taxon>Bacteria</taxon>
        <taxon>Pseudomonadati</taxon>
        <taxon>Pseudomonadota</taxon>
        <taxon>Alphaproteobacteria</taxon>
        <taxon>Hyphomicrobiales</taxon>
        <taxon>Parvibaculaceae</taxon>
        <taxon>Parvibaculum</taxon>
    </lineage>
</organism>
<dbReference type="RefSeq" id="WP_012112230.1">
    <property type="nucleotide sequence ID" value="NC_009719.1"/>
</dbReference>
<dbReference type="EMBL" id="CP000774">
    <property type="protein sequence ID" value="ABS64902.1"/>
    <property type="molecule type" value="Genomic_DNA"/>
</dbReference>
<dbReference type="PANTHER" id="PTHR12910:SF2">
    <property type="entry name" value="NADH DEHYDROGENASE [UBIQUINONE] 1 ALPHA SUBCOMPLEX SUBUNIT 12"/>
    <property type="match status" value="1"/>
</dbReference>
<evidence type="ECO:0000313" key="2">
    <source>
        <dbReference type="EMBL" id="ABS64902.1"/>
    </source>
</evidence>
<gene>
    <name evidence="2" type="ordered locus">Plav_3297</name>
</gene>
<dbReference type="GO" id="GO:0045271">
    <property type="term" value="C:respiratory chain complex I"/>
    <property type="evidence" value="ECO:0007669"/>
    <property type="project" value="InterPro"/>
</dbReference>
<evidence type="ECO:0000256" key="1">
    <source>
        <dbReference type="SAM" id="MobiDB-lite"/>
    </source>
</evidence>
<keyword evidence="2" id="KW-0830">Ubiquinone</keyword>
<keyword evidence="3" id="KW-1185">Reference proteome</keyword>
<name>A7HYB9_PARL1</name>
<evidence type="ECO:0000313" key="3">
    <source>
        <dbReference type="Proteomes" id="UP000006377"/>
    </source>
</evidence>
<dbReference type="NCBIfam" id="NF006040">
    <property type="entry name" value="PRK08183.1"/>
    <property type="match status" value="1"/>
</dbReference>
<dbReference type="GO" id="GO:0006979">
    <property type="term" value="P:response to oxidative stress"/>
    <property type="evidence" value="ECO:0007669"/>
    <property type="project" value="TreeGrafter"/>
</dbReference>
<protein>
    <submittedName>
        <fullName evidence="2">NADH:ubiquinone oxidoreductase 17.2 kD subunit</fullName>
    </submittedName>
</protein>
<dbReference type="PANTHER" id="PTHR12910">
    <property type="entry name" value="NADH-UBIQUINONE OXIDOREDUCTASE SUBUNIT B17.2"/>
    <property type="match status" value="1"/>
</dbReference>
<accession>A7HYB9</accession>
<reference evidence="2 3" key="1">
    <citation type="journal article" date="2011" name="Stand. Genomic Sci.">
        <title>Complete genome sequence of Parvibaculum lavamentivorans type strain (DS-1(T)).</title>
        <authorList>
            <person name="Schleheck D."/>
            <person name="Weiss M."/>
            <person name="Pitluck S."/>
            <person name="Bruce D."/>
            <person name="Land M.L."/>
            <person name="Han S."/>
            <person name="Saunders E."/>
            <person name="Tapia R."/>
            <person name="Detter C."/>
            <person name="Brettin T."/>
            <person name="Han J."/>
            <person name="Woyke T."/>
            <person name="Goodwin L."/>
            <person name="Pennacchio L."/>
            <person name="Nolan M."/>
            <person name="Cook A.M."/>
            <person name="Kjelleberg S."/>
            <person name="Thomas T."/>
        </authorList>
    </citation>
    <scope>NUCLEOTIDE SEQUENCE [LARGE SCALE GENOMIC DNA]</scope>
    <source>
        <strain evidence="3">DS-1 / DSM 13023 / NCIMB 13966</strain>
    </source>
</reference>
<sequence length="132" mass="15314">MGLFSEIFVWWNGQTMGTRFHTWRKGRLVGTDEQGNRYYESKDGAAISGYARRWVIYNGPAEASRVPPDWHGWLHHTFDVPPTEEDYTPREWQKPHMPNLTGTPHAYRPEGSLLKGANRPQATGDYKAWRPE</sequence>
<dbReference type="InterPro" id="IPR007763">
    <property type="entry name" value="NDUFA12"/>
</dbReference>
<proteinExistence type="predicted"/>
<dbReference type="HOGENOM" id="CLU_110455_4_0_5"/>
<dbReference type="OrthoDB" id="9795340at2"/>
<dbReference type="KEGG" id="pla:Plav_3297"/>
<dbReference type="Pfam" id="PF05071">
    <property type="entry name" value="NDUFA12"/>
    <property type="match status" value="1"/>
</dbReference>
<dbReference type="Proteomes" id="UP000006377">
    <property type="component" value="Chromosome"/>
</dbReference>
<dbReference type="eggNOG" id="COG3761">
    <property type="taxonomic scope" value="Bacteria"/>
</dbReference>